<dbReference type="Ensembl" id="ENSANIT00000024925.1">
    <property type="protein sequence ID" value="ENSANIP00000024119.1"/>
    <property type="gene ID" value="ENSANIG00000016340.1"/>
</dbReference>
<dbReference type="GO" id="GO:0005200">
    <property type="term" value="F:structural constituent of cytoskeleton"/>
    <property type="evidence" value="ECO:0007669"/>
    <property type="project" value="InterPro"/>
</dbReference>
<keyword evidence="7" id="KW-1185">Reference proteome</keyword>
<evidence type="ECO:0000256" key="2">
    <source>
        <dbReference type="ARBA" id="ARBA00011806"/>
    </source>
</evidence>
<dbReference type="GO" id="GO:0005882">
    <property type="term" value="C:intermediate filament"/>
    <property type="evidence" value="ECO:0007669"/>
    <property type="project" value="UniProtKB-KW"/>
</dbReference>
<sequence length="165" mass="17074">SLSRSLCRSCRPCGVTCPQPIAKSYNEPCVQQCPDSRVVIFPVVTVLGPIISSFPQESIVGSSGPACSLGLDSSSGYGGSQGYGSPFGLGGYGGYGRSLGYGRFLGYGDDMGYGSSLGCGGQHGSSGFGNFGRSYSSGFSFCGMRYYLPGAQRWGRSCCRSCGAF</sequence>
<organism evidence="6 7">
    <name type="scientific">Accipiter nisus</name>
    <name type="common">Eurasian sparrowhawk</name>
    <dbReference type="NCBI Taxonomy" id="211598"/>
    <lineage>
        <taxon>Eukaryota</taxon>
        <taxon>Metazoa</taxon>
        <taxon>Chordata</taxon>
        <taxon>Craniata</taxon>
        <taxon>Vertebrata</taxon>
        <taxon>Euteleostomi</taxon>
        <taxon>Archelosauria</taxon>
        <taxon>Archosauria</taxon>
        <taxon>Dinosauria</taxon>
        <taxon>Saurischia</taxon>
        <taxon>Theropoda</taxon>
        <taxon>Coelurosauria</taxon>
        <taxon>Aves</taxon>
        <taxon>Neognathae</taxon>
        <taxon>Neoaves</taxon>
        <taxon>Telluraves</taxon>
        <taxon>Accipitrimorphae</taxon>
        <taxon>Accipitriformes</taxon>
        <taxon>Accipitridae</taxon>
        <taxon>Accipitrinae</taxon>
        <taxon>Accipiter</taxon>
    </lineage>
</organism>
<reference evidence="6" key="2">
    <citation type="submission" date="2025-09" db="UniProtKB">
        <authorList>
            <consortium name="Ensembl"/>
        </authorList>
    </citation>
    <scope>IDENTIFICATION</scope>
</reference>
<dbReference type="Proteomes" id="UP000694541">
    <property type="component" value="Unplaced"/>
</dbReference>
<dbReference type="PANTHER" id="PTHR31203">
    <property type="entry name" value="BETA-KERATIN-RELATED PROTEIN-RELATED"/>
    <property type="match status" value="1"/>
</dbReference>
<evidence type="ECO:0000313" key="6">
    <source>
        <dbReference type="Ensembl" id="ENSANIP00000024119.1"/>
    </source>
</evidence>
<dbReference type="Pfam" id="PF02422">
    <property type="entry name" value="Keratin"/>
    <property type="match status" value="1"/>
</dbReference>
<proteinExistence type="inferred from homology"/>
<evidence type="ECO:0000256" key="1">
    <source>
        <dbReference type="ARBA" id="ARBA00008702"/>
    </source>
</evidence>
<keyword evidence="3 5" id="KW-0416">Keratin</keyword>
<keyword evidence="4" id="KW-0007">Acetylation</keyword>
<evidence type="ECO:0000256" key="5">
    <source>
        <dbReference type="RuleBase" id="RU364002"/>
    </source>
</evidence>
<protein>
    <recommendedName>
        <fullName evidence="5">Keratin</fullName>
    </recommendedName>
</protein>
<evidence type="ECO:0000256" key="3">
    <source>
        <dbReference type="ARBA" id="ARBA00022744"/>
    </source>
</evidence>
<dbReference type="AlphaFoldDB" id="A0A8B9NLA6"/>
<dbReference type="InterPro" id="IPR003461">
    <property type="entry name" value="Keratin"/>
</dbReference>
<evidence type="ECO:0000256" key="4">
    <source>
        <dbReference type="ARBA" id="ARBA00022990"/>
    </source>
</evidence>
<evidence type="ECO:0000313" key="7">
    <source>
        <dbReference type="Proteomes" id="UP000694541"/>
    </source>
</evidence>
<name>A0A8B9NLA6_9AVES</name>
<accession>A0A8B9NLA6</accession>
<reference evidence="6" key="1">
    <citation type="submission" date="2025-08" db="UniProtKB">
        <authorList>
            <consortium name="Ensembl"/>
        </authorList>
    </citation>
    <scope>IDENTIFICATION</scope>
</reference>
<comment type="subunit">
    <text evidence="2 5">The avian keratins (F-ker, S-ker, C-ker and B-ker) are a complex mixture of very similar polypeptides.</text>
</comment>
<comment type="similarity">
    <text evidence="1 5">Belongs to the avian keratin family.</text>
</comment>
<dbReference type="PANTHER" id="PTHR31203:SF1">
    <property type="entry name" value="BETA-KERATIN-RELATED PROTEIN-RELATED"/>
    <property type="match status" value="1"/>
</dbReference>